<evidence type="ECO:0000313" key="3">
    <source>
        <dbReference type="Proteomes" id="UP001373909"/>
    </source>
</evidence>
<accession>A0ABZ2GEZ5</accession>
<evidence type="ECO:0000259" key="1">
    <source>
        <dbReference type="SMART" id="SM00953"/>
    </source>
</evidence>
<dbReference type="SMART" id="SM00953">
    <property type="entry name" value="RES"/>
    <property type="match status" value="1"/>
</dbReference>
<dbReference type="Pfam" id="PF08808">
    <property type="entry name" value="RES"/>
    <property type="match status" value="1"/>
</dbReference>
<dbReference type="RefSeq" id="WP_338678649.1">
    <property type="nucleotide sequence ID" value="NZ_CP142523.1"/>
</dbReference>
<evidence type="ECO:0000313" key="2">
    <source>
        <dbReference type="EMBL" id="WWO44061.1"/>
    </source>
</evidence>
<protein>
    <submittedName>
        <fullName evidence="2">RES family NAD+ phosphorylase</fullName>
    </submittedName>
</protein>
<gene>
    <name evidence="2" type="ORF">OPV09_15165</name>
</gene>
<keyword evidence="3" id="KW-1185">Reference proteome</keyword>
<dbReference type="InterPro" id="IPR014914">
    <property type="entry name" value="RES_dom"/>
</dbReference>
<sequence>MAATRLKPPPKVLATSATLPVVGLPMPGLYRISGHAAGEPYFGCSGGNRFDAPGCKTGNPEYSTCYLGPSFDVALAESLLHDAVPIKGAFPIAKSEIDRRWVHQFSGNLRLFDLTGHLLKQMGGHAGLTGTSSYTLPQQWALAVYRNPLRVDGFLYMSRHFTNEKAIVVYDRAKANLTAMGKPIQLIMATEMPNAMRLFNIVPA</sequence>
<reference evidence="2 3" key="1">
    <citation type="submission" date="2024-01" db="EMBL/GenBank/DDBJ databases">
        <title>Draft genome sequences of nine bacterial species from freshwater ponds near Washington, DC.</title>
        <authorList>
            <person name="Pavloudi C."/>
            <person name="Oliver L."/>
            <person name="Slattery K."/>
            <person name="Lissner G."/>
            <person name="Saw J.H."/>
        </authorList>
    </citation>
    <scope>NUCLEOTIDE SEQUENCE [LARGE SCALE GENOMIC DNA]</scope>
    <source>
        <strain evidence="3">TB1-E2</strain>
    </source>
</reference>
<dbReference type="Proteomes" id="UP001373909">
    <property type="component" value="Chromosome"/>
</dbReference>
<organism evidence="2 3">
    <name type="scientific">Janthinobacterium aestuarii</name>
    <dbReference type="NCBI Taxonomy" id="2985511"/>
    <lineage>
        <taxon>Bacteria</taxon>
        <taxon>Pseudomonadati</taxon>
        <taxon>Pseudomonadota</taxon>
        <taxon>Betaproteobacteria</taxon>
        <taxon>Burkholderiales</taxon>
        <taxon>Oxalobacteraceae</taxon>
        <taxon>Janthinobacterium</taxon>
    </lineage>
</organism>
<proteinExistence type="predicted"/>
<dbReference type="EMBL" id="CP142523">
    <property type="protein sequence ID" value="WWO44061.1"/>
    <property type="molecule type" value="Genomic_DNA"/>
</dbReference>
<name>A0ABZ2GEZ5_9BURK</name>
<feature type="domain" description="RES" evidence="1">
    <location>
        <begin position="40"/>
        <end position="181"/>
    </location>
</feature>